<comment type="subcellular location">
    <subcellularLocation>
        <location evidence="1">Membrane</location>
        <topology evidence="1">Multi-pass membrane protein</topology>
    </subcellularLocation>
</comment>
<feature type="transmembrane region" description="Helical" evidence="6">
    <location>
        <begin position="43"/>
        <end position="65"/>
    </location>
</feature>
<comment type="similarity">
    <text evidence="2">Belongs to the TDE1 family.</text>
</comment>
<dbReference type="PANTHER" id="PTHR10383:SF9">
    <property type="entry name" value="SERINE INCORPORATOR, ISOFORM F"/>
    <property type="match status" value="1"/>
</dbReference>
<evidence type="ECO:0000256" key="6">
    <source>
        <dbReference type="SAM" id="Phobius"/>
    </source>
</evidence>
<dbReference type="Pfam" id="PF03348">
    <property type="entry name" value="Serinc"/>
    <property type="match status" value="1"/>
</dbReference>
<evidence type="ECO:0000313" key="8">
    <source>
        <dbReference type="Proteomes" id="UP001224775"/>
    </source>
</evidence>
<protein>
    <submittedName>
        <fullName evidence="7">Serine incorporator</fullName>
    </submittedName>
</protein>
<dbReference type="EMBL" id="JATAAI010000001">
    <property type="protein sequence ID" value="KAK1748966.1"/>
    <property type="molecule type" value="Genomic_DNA"/>
</dbReference>
<keyword evidence="8" id="KW-1185">Reference proteome</keyword>
<feature type="transmembrane region" description="Helical" evidence="6">
    <location>
        <begin position="142"/>
        <end position="162"/>
    </location>
</feature>
<feature type="transmembrane region" description="Helical" evidence="6">
    <location>
        <begin position="168"/>
        <end position="191"/>
    </location>
</feature>
<evidence type="ECO:0000256" key="2">
    <source>
        <dbReference type="ARBA" id="ARBA00006665"/>
    </source>
</evidence>
<keyword evidence="4 6" id="KW-1133">Transmembrane helix</keyword>
<evidence type="ECO:0000256" key="1">
    <source>
        <dbReference type="ARBA" id="ARBA00004141"/>
    </source>
</evidence>
<dbReference type="Proteomes" id="UP001224775">
    <property type="component" value="Unassembled WGS sequence"/>
</dbReference>
<dbReference type="InterPro" id="IPR005016">
    <property type="entry name" value="TDE1/TMS"/>
</dbReference>
<keyword evidence="5 6" id="KW-0472">Membrane</keyword>
<keyword evidence="3 6" id="KW-0812">Transmembrane</keyword>
<feature type="transmembrane region" description="Helical" evidence="6">
    <location>
        <begin position="271"/>
        <end position="290"/>
    </location>
</feature>
<evidence type="ECO:0000256" key="4">
    <source>
        <dbReference type="ARBA" id="ARBA00022989"/>
    </source>
</evidence>
<evidence type="ECO:0000256" key="5">
    <source>
        <dbReference type="ARBA" id="ARBA00023136"/>
    </source>
</evidence>
<evidence type="ECO:0000313" key="7">
    <source>
        <dbReference type="EMBL" id="KAK1748966.1"/>
    </source>
</evidence>
<feature type="transmembrane region" description="Helical" evidence="6">
    <location>
        <begin position="442"/>
        <end position="463"/>
    </location>
</feature>
<reference evidence="7" key="1">
    <citation type="submission" date="2023-06" db="EMBL/GenBank/DDBJ databases">
        <title>Survivors Of The Sea: Transcriptome response of Skeletonema marinoi to long-term dormancy.</title>
        <authorList>
            <person name="Pinder M.I.M."/>
            <person name="Kourtchenko O."/>
            <person name="Robertson E.K."/>
            <person name="Larsson T."/>
            <person name="Maumus F."/>
            <person name="Osuna-Cruz C.M."/>
            <person name="Vancaester E."/>
            <person name="Stenow R."/>
            <person name="Vandepoele K."/>
            <person name="Ploug H."/>
            <person name="Bruchert V."/>
            <person name="Godhe A."/>
            <person name="Topel M."/>
        </authorList>
    </citation>
    <scope>NUCLEOTIDE SEQUENCE</scope>
    <source>
        <strain evidence="7">R05AC</strain>
    </source>
</reference>
<organism evidence="7 8">
    <name type="scientific">Skeletonema marinoi</name>
    <dbReference type="NCBI Taxonomy" id="267567"/>
    <lineage>
        <taxon>Eukaryota</taxon>
        <taxon>Sar</taxon>
        <taxon>Stramenopiles</taxon>
        <taxon>Ochrophyta</taxon>
        <taxon>Bacillariophyta</taxon>
        <taxon>Coscinodiscophyceae</taxon>
        <taxon>Thalassiosirophycidae</taxon>
        <taxon>Thalassiosirales</taxon>
        <taxon>Skeletonemataceae</taxon>
        <taxon>Skeletonema</taxon>
        <taxon>Skeletonema marinoi-dohrnii complex</taxon>
    </lineage>
</organism>
<dbReference type="GO" id="GO:0016020">
    <property type="term" value="C:membrane"/>
    <property type="evidence" value="ECO:0007669"/>
    <property type="project" value="UniProtKB-SubCell"/>
</dbReference>
<accession>A0AAD8YPS9</accession>
<feature type="transmembrane region" description="Helical" evidence="6">
    <location>
        <begin position="245"/>
        <end position="264"/>
    </location>
</feature>
<feature type="transmembrane region" description="Helical" evidence="6">
    <location>
        <begin position="212"/>
        <end position="239"/>
    </location>
</feature>
<evidence type="ECO:0000256" key="3">
    <source>
        <dbReference type="ARBA" id="ARBA00022692"/>
    </source>
</evidence>
<sequence>MGSAISSAASLAVTYCACSSASSICNACLGSTSPQTTGRRRSVLLLVLAVVLSLAFQYSLAPAILEKGEEKWSIIGSTIGKRMFNSWTSGCESYYSEDQIGQCAANAGVFRPTFLSFVFFVIAAVTSSIRPDFNRHVWPAKFTIYLLLVFLSIFASNSPWFSGVFLHIARIGATVFIVIQQIIIVDLAYNWNENWVGKADACDRLEWGSGAFWLRATIGACCAFYVMAFAGIGLMYHYFNGCGSNIAIITMTLLGIIAVTVLQLAGTEGSLLTSSVISAYAVYLAYSAVSKNPNSLCNPQLFEPNNTYDMSMGLVLAALSLAWTGWSYTANDRMSADGLKQARSLGTNGSSFRRGQDPLLDVNDPQLQYYDENLPPSGLALGSLDDDDDILYSHSSEVWKLNAILALICCSVAMTLTTWGSISGSVDEEGTHSAANPTVGKLNMIMIAISQWVALLLYTWTLVAPRLFPDRDFS</sequence>
<dbReference type="AlphaFoldDB" id="A0AAD8YPS9"/>
<comment type="caution">
    <text evidence="7">The sequence shown here is derived from an EMBL/GenBank/DDBJ whole genome shotgun (WGS) entry which is preliminary data.</text>
</comment>
<proteinExistence type="inferred from homology"/>
<name>A0AAD8YPS9_9STRA</name>
<feature type="transmembrane region" description="Helical" evidence="6">
    <location>
        <begin position="310"/>
        <end position="330"/>
    </location>
</feature>
<gene>
    <name evidence="7" type="ORF">QTG54_000905</name>
</gene>
<dbReference type="PANTHER" id="PTHR10383">
    <property type="entry name" value="SERINE INCORPORATOR"/>
    <property type="match status" value="1"/>
</dbReference>
<feature type="transmembrane region" description="Helical" evidence="6">
    <location>
        <begin position="401"/>
        <end position="422"/>
    </location>
</feature>
<feature type="transmembrane region" description="Helical" evidence="6">
    <location>
        <begin position="114"/>
        <end position="130"/>
    </location>
</feature>